<feature type="compositionally biased region" description="Basic and acidic residues" evidence="1">
    <location>
        <begin position="47"/>
        <end position="61"/>
    </location>
</feature>
<evidence type="ECO:0000313" key="2">
    <source>
        <dbReference type="EMBL" id="MED6118537.1"/>
    </source>
</evidence>
<evidence type="ECO:0000313" key="3">
    <source>
        <dbReference type="Proteomes" id="UP001341840"/>
    </source>
</evidence>
<feature type="region of interest" description="Disordered" evidence="1">
    <location>
        <begin position="37"/>
        <end position="131"/>
    </location>
</feature>
<dbReference type="EMBL" id="JASCZI010030215">
    <property type="protein sequence ID" value="MED6118537.1"/>
    <property type="molecule type" value="Genomic_DNA"/>
</dbReference>
<protein>
    <submittedName>
        <fullName evidence="2">Uncharacterized protein</fullName>
    </submittedName>
</protein>
<gene>
    <name evidence="2" type="ORF">PIB30_003753</name>
</gene>
<accession>A0ABU6R3U8</accession>
<dbReference type="Proteomes" id="UP001341840">
    <property type="component" value="Unassembled WGS sequence"/>
</dbReference>
<keyword evidence="3" id="KW-1185">Reference proteome</keyword>
<sequence length="131" mass="14865">MKKVQSGPSWTRNLDTKWVARRRSYASVRGEISFGNLPKFSSNSCSRHADVERMEIKESVSRSKTPLKRRQRLRVLGNGEKKQGEESGRDTVGEVAMRTHGVVETQCKDKNKRGRDRKPQCETRIAGCGDT</sequence>
<name>A0ABU6R3U8_9FABA</name>
<comment type="caution">
    <text evidence="2">The sequence shown here is derived from an EMBL/GenBank/DDBJ whole genome shotgun (WGS) entry which is preliminary data.</text>
</comment>
<evidence type="ECO:0000256" key="1">
    <source>
        <dbReference type="SAM" id="MobiDB-lite"/>
    </source>
</evidence>
<organism evidence="2 3">
    <name type="scientific">Stylosanthes scabra</name>
    <dbReference type="NCBI Taxonomy" id="79078"/>
    <lineage>
        <taxon>Eukaryota</taxon>
        <taxon>Viridiplantae</taxon>
        <taxon>Streptophyta</taxon>
        <taxon>Embryophyta</taxon>
        <taxon>Tracheophyta</taxon>
        <taxon>Spermatophyta</taxon>
        <taxon>Magnoliopsida</taxon>
        <taxon>eudicotyledons</taxon>
        <taxon>Gunneridae</taxon>
        <taxon>Pentapetalae</taxon>
        <taxon>rosids</taxon>
        <taxon>fabids</taxon>
        <taxon>Fabales</taxon>
        <taxon>Fabaceae</taxon>
        <taxon>Papilionoideae</taxon>
        <taxon>50 kb inversion clade</taxon>
        <taxon>dalbergioids sensu lato</taxon>
        <taxon>Dalbergieae</taxon>
        <taxon>Pterocarpus clade</taxon>
        <taxon>Stylosanthes</taxon>
    </lineage>
</organism>
<feature type="compositionally biased region" description="Basic and acidic residues" evidence="1">
    <location>
        <begin position="79"/>
        <end position="92"/>
    </location>
</feature>
<reference evidence="2 3" key="1">
    <citation type="journal article" date="2023" name="Plants (Basel)">
        <title>Bridging the Gap: Combining Genomics and Transcriptomics Approaches to Understand Stylosanthes scabra, an Orphan Legume from the Brazilian Caatinga.</title>
        <authorList>
            <person name="Ferreira-Neto J.R.C."/>
            <person name="da Silva M.D."/>
            <person name="Binneck E."/>
            <person name="de Melo N.F."/>
            <person name="da Silva R.H."/>
            <person name="de Melo A.L.T.M."/>
            <person name="Pandolfi V."/>
            <person name="Bustamante F.O."/>
            <person name="Brasileiro-Vidal A.C."/>
            <person name="Benko-Iseppon A.M."/>
        </authorList>
    </citation>
    <scope>NUCLEOTIDE SEQUENCE [LARGE SCALE GENOMIC DNA]</scope>
    <source>
        <tissue evidence="2">Leaves</tissue>
    </source>
</reference>
<proteinExistence type="predicted"/>